<dbReference type="Pfam" id="PF00892">
    <property type="entry name" value="EamA"/>
    <property type="match status" value="2"/>
</dbReference>
<feature type="transmembrane region" description="Helical" evidence="7">
    <location>
        <begin position="216"/>
        <end position="235"/>
    </location>
</feature>
<dbReference type="RefSeq" id="WP_153384040.1">
    <property type="nucleotide sequence ID" value="NZ_VDFM01000026.1"/>
</dbReference>
<evidence type="ECO:0000259" key="8">
    <source>
        <dbReference type="Pfam" id="PF00892"/>
    </source>
</evidence>
<feature type="transmembrane region" description="Helical" evidence="7">
    <location>
        <begin position="153"/>
        <end position="173"/>
    </location>
</feature>
<gene>
    <name evidence="9" type="ORF">FHL02_11395</name>
</gene>
<dbReference type="OrthoDB" id="2279831at2"/>
<evidence type="ECO:0000256" key="5">
    <source>
        <dbReference type="ARBA" id="ARBA00022989"/>
    </source>
</evidence>
<comment type="similarity">
    <text evidence="2">Belongs to the EamA transporter family.</text>
</comment>
<feature type="domain" description="EamA" evidence="8">
    <location>
        <begin position="16"/>
        <end position="144"/>
    </location>
</feature>
<keyword evidence="6 7" id="KW-0472">Membrane</keyword>
<dbReference type="PANTHER" id="PTHR42920">
    <property type="entry name" value="OS03G0707200 PROTEIN-RELATED"/>
    <property type="match status" value="1"/>
</dbReference>
<evidence type="ECO:0000256" key="1">
    <source>
        <dbReference type="ARBA" id="ARBA00004651"/>
    </source>
</evidence>
<evidence type="ECO:0000256" key="4">
    <source>
        <dbReference type="ARBA" id="ARBA00022692"/>
    </source>
</evidence>
<evidence type="ECO:0000256" key="6">
    <source>
        <dbReference type="ARBA" id="ARBA00023136"/>
    </source>
</evidence>
<evidence type="ECO:0000313" key="9">
    <source>
        <dbReference type="EMBL" id="MQS53604.1"/>
    </source>
</evidence>
<dbReference type="AlphaFoldDB" id="A0A5P0ZKK2"/>
<dbReference type="InterPro" id="IPR037185">
    <property type="entry name" value="EmrE-like"/>
</dbReference>
<comment type="caution">
    <text evidence="9">The sequence shown here is derived from an EMBL/GenBank/DDBJ whole genome shotgun (WGS) entry which is preliminary data.</text>
</comment>
<evidence type="ECO:0000256" key="3">
    <source>
        <dbReference type="ARBA" id="ARBA00022475"/>
    </source>
</evidence>
<dbReference type="InterPro" id="IPR000620">
    <property type="entry name" value="EamA_dom"/>
</dbReference>
<keyword evidence="5 7" id="KW-1133">Transmembrane helix</keyword>
<dbReference type="InterPro" id="IPR051258">
    <property type="entry name" value="Diverse_Substrate_Transporter"/>
</dbReference>
<sequence>MSNGSTNTKKAQRLGVELNLISLLFSSISPVLNKFSLVSLNPIIGGVFTSVFAAIFNFILIYIMYRDFSVIKDKLVIALGVTNGIGVLLQYVALSLLSPVTVTLIARIYLVYVFVLSYLFLKEKLTAMDYLAVAMCITGSIFVSSGRMELDNVWGIVCAFVYPFMYAANNIIAKYLVEDNNPGNVLFYNHVVSAIFLLVTGLFVNGTFSGIQAKAVTFNFFGAFFNGFLSLLLFYTSLKFISAGKANIVRALGPIVVIIYSYFFFPIAITANIIIGAILLIASTAIVTFTKNRSSDAA</sequence>
<feature type="transmembrane region" description="Helical" evidence="7">
    <location>
        <begin position="75"/>
        <end position="94"/>
    </location>
</feature>
<proteinExistence type="inferred from homology"/>
<name>A0A5P0ZKK2_9LACO</name>
<dbReference type="GO" id="GO:0005886">
    <property type="term" value="C:plasma membrane"/>
    <property type="evidence" value="ECO:0007669"/>
    <property type="project" value="UniProtKB-SubCell"/>
</dbReference>
<comment type="subcellular location">
    <subcellularLocation>
        <location evidence="1">Cell membrane</location>
        <topology evidence="1">Multi-pass membrane protein</topology>
    </subcellularLocation>
</comment>
<accession>A0A5P0ZKK2</accession>
<keyword evidence="3" id="KW-1003">Cell membrane</keyword>
<dbReference type="Proteomes" id="UP000380386">
    <property type="component" value="Unassembled WGS sequence"/>
</dbReference>
<dbReference type="PANTHER" id="PTHR42920:SF5">
    <property type="entry name" value="EAMA DOMAIN-CONTAINING PROTEIN"/>
    <property type="match status" value="1"/>
</dbReference>
<feature type="transmembrane region" description="Helical" evidence="7">
    <location>
        <begin position="247"/>
        <end position="265"/>
    </location>
</feature>
<feature type="transmembrane region" description="Helical" evidence="7">
    <location>
        <begin position="128"/>
        <end position="147"/>
    </location>
</feature>
<feature type="transmembrane region" description="Helical" evidence="7">
    <location>
        <begin position="43"/>
        <end position="63"/>
    </location>
</feature>
<organism evidence="9 10">
    <name type="scientific">Companilactobacillus mishanensis</name>
    <dbReference type="NCBI Taxonomy" id="2486008"/>
    <lineage>
        <taxon>Bacteria</taxon>
        <taxon>Bacillati</taxon>
        <taxon>Bacillota</taxon>
        <taxon>Bacilli</taxon>
        <taxon>Lactobacillales</taxon>
        <taxon>Lactobacillaceae</taxon>
        <taxon>Companilactobacillus</taxon>
    </lineage>
</organism>
<feature type="transmembrane region" description="Helical" evidence="7">
    <location>
        <begin position="271"/>
        <end position="290"/>
    </location>
</feature>
<feature type="transmembrane region" description="Helical" evidence="7">
    <location>
        <begin position="185"/>
        <end position="204"/>
    </location>
</feature>
<evidence type="ECO:0000256" key="7">
    <source>
        <dbReference type="SAM" id="Phobius"/>
    </source>
</evidence>
<dbReference type="EMBL" id="VDFM01000026">
    <property type="protein sequence ID" value="MQS53604.1"/>
    <property type="molecule type" value="Genomic_DNA"/>
</dbReference>
<evidence type="ECO:0000256" key="2">
    <source>
        <dbReference type="ARBA" id="ARBA00007362"/>
    </source>
</evidence>
<feature type="domain" description="EamA" evidence="8">
    <location>
        <begin position="154"/>
        <end position="288"/>
    </location>
</feature>
<keyword evidence="4 7" id="KW-0812">Transmembrane</keyword>
<evidence type="ECO:0000313" key="10">
    <source>
        <dbReference type="Proteomes" id="UP000380386"/>
    </source>
</evidence>
<feature type="transmembrane region" description="Helical" evidence="7">
    <location>
        <begin position="100"/>
        <end position="121"/>
    </location>
</feature>
<dbReference type="SUPFAM" id="SSF103481">
    <property type="entry name" value="Multidrug resistance efflux transporter EmrE"/>
    <property type="match status" value="2"/>
</dbReference>
<protein>
    <submittedName>
        <fullName evidence="9">DMT family transporter</fullName>
    </submittedName>
</protein>
<reference evidence="9 10" key="1">
    <citation type="journal article" date="2019" name="Syst. Appl. Microbiol.">
        <title>Polyphasic characterization of two novel Lactobacillus spp. isolated from blown salami packages: Description of Lactobacillus halodurans sp. nov. and Lactobacillus salsicarnum sp. nov.</title>
        <authorList>
            <person name="Schuster J.A."/>
            <person name="Klingl A."/>
            <person name="Vogel R.F."/>
            <person name="Ehrmann M.A."/>
        </authorList>
    </citation>
    <scope>NUCLEOTIDE SEQUENCE [LARGE SCALE GENOMIC DNA]</scope>
    <source>
        <strain evidence="9 10">TMW 1.2118</strain>
    </source>
</reference>